<evidence type="ECO:0000256" key="2">
    <source>
        <dbReference type="ARBA" id="ARBA00023015"/>
    </source>
</evidence>
<dbReference type="EMBL" id="JAHVHU010000002">
    <property type="protein sequence ID" value="MBY5956889.1"/>
    <property type="molecule type" value="Genomic_DNA"/>
</dbReference>
<evidence type="ECO:0000313" key="7">
    <source>
        <dbReference type="Proteomes" id="UP000753961"/>
    </source>
</evidence>
<comment type="similarity">
    <text evidence="1">Belongs to the sigma-70 factor family. ECF subfamily.</text>
</comment>
<dbReference type="Proteomes" id="UP000753961">
    <property type="component" value="Unassembled WGS sequence"/>
</dbReference>
<proteinExistence type="inferred from homology"/>
<keyword evidence="3" id="KW-0731">Sigma factor</keyword>
<dbReference type="InterPro" id="IPR013249">
    <property type="entry name" value="RNA_pol_sigma70_r4_t2"/>
</dbReference>
<organism evidence="6 7">
    <name type="scientific">Membranihabitans marinus</name>
    <dbReference type="NCBI Taxonomy" id="1227546"/>
    <lineage>
        <taxon>Bacteria</taxon>
        <taxon>Pseudomonadati</taxon>
        <taxon>Bacteroidota</taxon>
        <taxon>Saprospiria</taxon>
        <taxon>Saprospirales</taxon>
        <taxon>Saprospiraceae</taxon>
        <taxon>Membranihabitans</taxon>
    </lineage>
</organism>
<dbReference type="GO" id="GO:0006352">
    <property type="term" value="P:DNA-templated transcription initiation"/>
    <property type="evidence" value="ECO:0007669"/>
    <property type="project" value="InterPro"/>
</dbReference>
<dbReference type="PANTHER" id="PTHR43133:SF46">
    <property type="entry name" value="RNA POLYMERASE SIGMA-70 FACTOR ECF SUBFAMILY"/>
    <property type="match status" value="1"/>
</dbReference>
<dbReference type="GO" id="GO:0016987">
    <property type="term" value="F:sigma factor activity"/>
    <property type="evidence" value="ECO:0007669"/>
    <property type="project" value="UniProtKB-KW"/>
</dbReference>
<dbReference type="InterPro" id="IPR013325">
    <property type="entry name" value="RNA_pol_sigma_r2"/>
</dbReference>
<evidence type="ECO:0000256" key="3">
    <source>
        <dbReference type="ARBA" id="ARBA00023082"/>
    </source>
</evidence>
<gene>
    <name evidence="6" type="ORF">KUV50_02000</name>
</gene>
<dbReference type="Pfam" id="PF08281">
    <property type="entry name" value="Sigma70_r4_2"/>
    <property type="match status" value="1"/>
</dbReference>
<keyword evidence="7" id="KW-1185">Reference proteome</keyword>
<dbReference type="SUPFAM" id="SSF88659">
    <property type="entry name" value="Sigma3 and sigma4 domains of RNA polymerase sigma factors"/>
    <property type="match status" value="1"/>
</dbReference>
<dbReference type="NCBIfam" id="TIGR02985">
    <property type="entry name" value="Sig70_bacteroi1"/>
    <property type="match status" value="1"/>
</dbReference>
<dbReference type="PANTHER" id="PTHR43133">
    <property type="entry name" value="RNA POLYMERASE ECF-TYPE SIGMA FACTO"/>
    <property type="match status" value="1"/>
</dbReference>
<dbReference type="GO" id="GO:0003677">
    <property type="term" value="F:DNA binding"/>
    <property type="evidence" value="ECO:0007669"/>
    <property type="project" value="InterPro"/>
</dbReference>
<reference evidence="6" key="1">
    <citation type="submission" date="2021-06" db="EMBL/GenBank/DDBJ databases">
        <title>44 bacteria genomes isolated from Dapeng, Shenzhen.</title>
        <authorList>
            <person name="Zheng W."/>
            <person name="Yu S."/>
            <person name="Huang Y."/>
        </authorList>
    </citation>
    <scope>NUCLEOTIDE SEQUENCE</scope>
    <source>
        <strain evidence="6">DP5N28-2</strain>
    </source>
</reference>
<dbReference type="SMART" id="SM00421">
    <property type="entry name" value="HTH_LUXR"/>
    <property type="match status" value="1"/>
</dbReference>
<dbReference type="CDD" id="cd06171">
    <property type="entry name" value="Sigma70_r4"/>
    <property type="match status" value="1"/>
</dbReference>
<evidence type="ECO:0000313" key="6">
    <source>
        <dbReference type="EMBL" id="MBY5956889.1"/>
    </source>
</evidence>
<dbReference type="InterPro" id="IPR014284">
    <property type="entry name" value="RNA_pol_sigma-70_dom"/>
</dbReference>
<keyword evidence="2" id="KW-0805">Transcription regulation</keyword>
<accession>A0A953HJ95</accession>
<dbReference type="Gene3D" id="1.10.1740.10">
    <property type="match status" value="1"/>
</dbReference>
<comment type="caution">
    <text evidence="6">The sequence shown here is derived from an EMBL/GenBank/DDBJ whole genome shotgun (WGS) entry which is preliminary data.</text>
</comment>
<dbReference type="AlphaFoldDB" id="A0A953HJ95"/>
<feature type="domain" description="HTH luxR-type" evidence="5">
    <location>
        <begin position="110"/>
        <end position="168"/>
    </location>
</feature>
<dbReference type="SUPFAM" id="SSF88946">
    <property type="entry name" value="Sigma2 domain of RNA polymerase sigma factors"/>
    <property type="match status" value="1"/>
</dbReference>
<dbReference type="NCBIfam" id="TIGR02937">
    <property type="entry name" value="sigma70-ECF"/>
    <property type="match status" value="1"/>
</dbReference>
<dbReference type="Gene3D" id="1.10.10.10">
    <property type="entry name" value="Winged helix-like DNA-binding domain superfamily/Winged helix DNA-binding domain"/>
    <property type="match status" value="1"/>
</dbReference>
<name>A0A953HJ95_9BACT</name>
<dbReference type="InterPro" id="IPR007627">
    <property type="entry name" value="RNA_pol_sigma70_r2"/>
</dbReference>
<evidence type="ECO:0000256" key="4">
    <source>
        <dbReference type="ARBA" id="ARBA00023163"/>
    </source>
</evidence>
<dbReference type="Pfam" id="PF04542">
    <property type="entry name" value="Sigma70_r2"/>
    <property type="match status" value="1"/>
</dbReference>
<dbReference type="InterPro" id="IPR013324">
    <property type="entry name" value="RNA_pol_sigma_r3/r4-like"/>
</dbReference>
<evidence type="ECO:0000259" key="5">
    <source>
        <dbReference type="SMART" id="SM00421"/>
    </source>
</evidence>
<sequence length="177" mass="21238">MEIKESILIEYENRLHAFFLKHVKMKDIAEDFTQDILLKLWVNQQILQNVKDLDNYIFTMARHHVMDHFRRARLEHSYRTSLYETIQHNEPAAIKRLMQEDFNSRLHFILDTLPPRQKEVFELSKLHGLSHDEIAAKLNISNKTVRNHLFEAMKYLREKMQVDTIAFVSGMTMYFMA</sequence>
<dbReference type="InterPro" id="IPR014327">
    <property type="entry name" value="RNA_pol_sigma70_bacteroid"/>
</dbReference>
<dbReference type="InterPro" id="IPR000792">
    <property type="entry name" value="Tscrpt_reg_LuxR_C"/>
</dbReference>
<keyword evidence="4" id="KW-0804">Transcription</keyword>
<evidence type="ECO:0000256" key="1">
    <source>
        <dbReference type="ARBA" id="ARBA00010641"/>
    </source>
</evidence>
<protein>
    <submittedName>
        <fullName evidence="6">RNA polymerase sigma-70 factor</fullName>
    </submittedName>
</protein>
<dbReference type="InterPro" id="IPR036388">
    <property type="entry name" value="WH-like_DNA-bd_sf"/>
</dbReference>
<dbReference type="RefSeq" id="WP_222578407.1">
    <property type="nucleotide sequence ID" value="NZ_JAHVHU010000002.1"/>
</dbReference>
<dbReference type="InterPro" id="IPR039425">
    <property type="entry name" value="RNA_pol_sigma-70-like"/>
</dbReference>